<dbReference type="InterPro" id="IPR043136">
    <property type="entry name" value="B30.2/SPRY_sf"/>
</dbReference>
<dbReference type="Pfam" id="PF02214">
    <property type="entry name" value="BTB_2"/>
    <property type="match status" value="1"/>
</dbReference>
<dbReference type="AlphaFoldDB" id="A0A485L6R6"/>
<organism evidence="3 4">
    <name type="scientific">Aphanomyces stellatus</name>
    <dbReference type="NCBI Taxonomy" id="120398"/>
    <lineage>
        <taxon>Eukaryota</taxon>
        <taxon>Sar</taxon>
        <taxon>Stramenopiles</taxon>
        <taxon>Oomycota</taxon>
        <taxon>Saprolegniomycetes</taxon>
        <taxon>Saprolegniales</taxon>
        <taxon>Verrucalvaceae</taxon>
        <taxon>Aphanomyces</taxon>
    </lineage>
</organism>
<proteinExistence type="predicted"/>
<dbReference type="SUPFAM" id="SSF54695">
    <property type="entry name" value="POZ domain"/>
    <property type="match status" value="1"/>
</dbReference>
<accession>A0A485L6R6</accession>
<sequence>MTPEELEERLHHVKDKEARWLALEQRIQDNILNARHLIHLNVSGMRYTIPKQTLLSIKGSYFHALLGSGHWQPDADDAYFLELHGPTFDRVMVYLHSGELSFEGLNPWETKQLRETLDYLDLSPPGEPEENTNQWTWNLAQISPGTTLSNNNMTFSAPSTTRLAPAAHYVLGSIAIHRFQLRVDRISAKTYVGFSPRQTFDATSPRNAGYFLRLDNGMACVHTGTDGWHSVLSAPHFKPGDRITVEYSQGKICFGKNDDALKVAISKLNEQLELFPVVAFYHGGQVTILE</sequence>
<dbReference type="Gene3D" id="3.30.710.10">
    <property type="entry name" value="Potassium Channel Kv1.1, Chain A"/>
    <property type="match status" value="1"/>
</dbReference>
<dbReference type="SUPFAM" id="SSF49899">
    <property type="entry name" value="Concanavalin A-like lectins/glucanases"/>
    <property type="match status" value="1"/>
</dbReference>
<evidence type="ECO:0000259" key="1">
    <source>
        <dbReference type="Pfam" id="PF02214"/>
    </source>
</evidence>
<dbReference type="OrthoDB" id="2414723at2759"/>
<protein>
    <submittedName>
        <fullName evidence="3">Aste57867_16577 protein</fullName>
    </submittedName>
</protein>
<keyword evidence="4" id="KW-1185">Reference proteome</keyword>
<name>A0A485L6R6_9STRA</name>
<dbReference type="Gene3D" id="2.60.120.920">
    <property type="match status" value="1"/>
</dbReference>
<evidence type="ECO:0000313" key="3">
    <source>
        <dbReference type="EMBL" id="VFT93349.1"/>
    </source>
</evidence>
<dbReference type="EMBL" id="CAADRA010005918">
    <property type="protein sequence ID" value="VFT93349.1"/>
    <property type="molecule type" value="Genomic_DNA"/>
</dbReference>
<reference evidence="3 4" key="1">
    <citation type="submission" date="2019-03" db="EMBL/GenBank/DDBJ databases">
        <authorList>
            <person name="Gaulin E."/>
            <person name="Dumas B."/>
        </authorList>
    </citation>
    <scope>NUCLEOTIDE SEQUENCE [LARGE SCALE GENOMIC DNA]</scope>
    <source>
        <strain evidence="3">CBS 568.67</strain>
    </source>
</reference>
<evidence type="ECO:0000313" key="2">
    <source>
        <dbReference type="EMBL" id="KAF0692339.1"/>
    </source>
</evidence>
<dbReference type="InterPro" id="IPR011333">
    <property type="entry name" value="SKP1/BTB/POZ_sf"/>
</dbReference>
<dbReference type="EMBL" id="VJMH01005897">
    <property type="protein sequence ID" value="KAF0692339.1"/>
    <property type="molecule type" value="Genomic_DNA"/>
</dbReference>
<reference evidence="2" key="2">
    <citation type="submission" date="2019-06" db="EMBL/GenBank/DDBJ databases">
        <title>Genomics analysis of Aphanomyces spp. identifies a new class of oomycete effector associated with host adaptation.</title>
        <authorList>
            <person name="Gaulin E."/>
        </authorList>
    </citation>
    <scope>NUCLEOTIDE SEQUENCE</scope>
    <source>
        <strain evidence="2">CBS 578.67</strain>
    </source>
</reference>
<evidence type="ECO:0000313" key="4">
    <source>
        <dbReference type="Proteomes" id="UP000332933"/>
    </source>
</evidence>
<dbReference type="Proteomes" id="UP000332933">
    <property type="component" value="Unassembled WGS sequence"/>
</dbReference>
<gene>
    <name evidence="3" type="primary">Aste57867_16577</name>
    <name evidence="2" type="ORF">As57867_016520</name>
    <name evidence="3" type="ORF">ASTE57867_16577</name>
</gene>
<dbReference type="InterPro" id="IPR013320">
    <property type="entry name" value="ConA-like_dom_sf"/>
</dbReference>
<dbReference type="InterPro" id="IPR003131">
    <property type="entry name" value="T1-type_BTB"/>
</dbReference>
<dbReference type="GO" id="GO:0051260">
    <property type="term" value="P:protein homooligomerization"/>
    <property type="evidence" value="ECO:0007669"/>
    <property type="project" value="InterPro"/>
</dbReference>
<feature type="domain" description="Potassium channel tetramerisation-type BTB" evidence="1">
    <location>
        <begin position="38"/>
        <end position="123"/>
    </location>
</feature>